<name>A0A5D5ASE2_9EURY</name>
<evidence type="ECO:0000313" key="2">
    <source>
        <dbReference type="EMBL" id="TYT63963.1"/>
    </source>
</evidence>
<dbReference type="AlphaFoldDB" id="A0A5D5ASE2"/>
<feature type="region of interest" description="Disordered" evidence="1">
    <location>
        <begin position="48"/>
        <end position="67"/>
    </location>
</feature>
<keyword evidence="3" id="KW-1185">Reference proteome</keyword>
<accession>A0A5D5ASE2</accession>
<proteinExistence type="predicted"/>
<dbReference type="Proteomes" id="UP000324104">
    <property type="component" value="Unassembled WGS sequence"/>
</dbReference>
<dbReference type="EMBL" id="VTAW01000001">
    <property type="protein sequence ID" value="TYT63963.1"/>
    <property type="molecule type" value="Genomic_DNA"/>
</dbReference>
<evidence type="ECO:0000256" key="1">
    <source>
        <dbReference type="SAM" id="MobiDB-lite"/>
    </source>
</evidence>
<protein>
    <submittedName>
        <fullName evidence="2">Uncharacterized protein</fullName>
    </submittedName>
</protein>
<evidence type="ECO:0000313" key="3">
    <source>
        <dbReference type="Proteomes" id="UP000324104"/>
    </source>
</evidence>
<comment type="caution">
    <text evidence="2">The sequence shown here is derived from an EMBL/GenBank/DDBJ whole genome shotgun (WGS) entry which is preliminary data.</text>
</comment>
<gene>
    <name evidence="2" type="ORF">FYC77_01800</name>
</gene>
<organism evidence="2 3">
    <name type="scientific">Natrialba swarupiae</name>
    <dbReference type="NCBI Taxonomy" id="2448032"/>
    <lineage>
        <taxon>Archaea</taxon>
        <taxon>Methanobacteriati</taxon>
        <taxon>Methanobacteriota</taxon>
        <taxon>Stenosarchaea group</taxon>
        <taxon>Halobacteria</taxon>
        <taxon>Halobacteriales</taxon>
        <taxon>Natrialbaceae</taxon>
        <taxon>Natrialba</taxon>
    </lineage>
</organism>
<reference evidence="2 3" key="1">
    <citation type="submission" date="2019-08" db="EMBL/GenBank/DDBJ databases">
        <title>Archaea genome.</title>
        <authorList>
            <person name="Kajale S."/>
            <person name="Shouche Y."/>
            <person name="Deshpande N."/>
            <person name="Sharma A."/>
        </authorList>
    </citation>
    <scope>NUCLEOTIDE SEQUENCE [LARGE SCALE GENOMIC DNA]</scope>
    <source>
        <strain evidence="2 3">ESP3B_9</strain>
    </source>
</reference>
<dbReference type="RefSeq" id="WP_149079768.1">
    <property type="nucleotide sequence ID" value="NZ_VTAW01000001.1"/>
</dbReference>
<sequence length="67" mass="7678">MDRVGRIVTGWTLEGTYSRWTFEGTETNRVFEETVTNRVFEETVTNRDGPLEIRGPATTVNEGGERR</sequence>